<dbReference type="PANTHER" id="PTHR10357">
    <property type="entry name" value="ALPHA-AMYLASE FAMILY MEMBER"/>
    <property type="match status" value="1"/>
</dbReference>
<dbReference type="SUPFAM" id="SSF51011">
    <property type="entry name" value="Glycosyl hydrolase domain"/>
    <property type="match status" value="1"/>
</dbReference>
<dbReference type="EMBL" id="BQKE01000005">
    <property type="protein sequence ID" value="GJM64503.1"/>
    <property type="molecule type" value="Genomic_DNA"/>
</dbReference>
<dbReference type="InterPro" id="IPR013780">
    <property type="entry name" value="Glyco_hydro_b"/>
</dbReference>
<evidence type="ECO:0000313" key="4">
    <source>
        <dbReference type="Proteomes" id="UP001310022"/>
    </source>
</evidence>
<dbReference type="Pfam" id="PF00128">
    <property type="entry name" value="Alpha-amylase"/>
    <property type="match status" value="1"/>
</dbReference>
<name>A0AAN4W4I5_9BACT</name>
<dbReference type="SUPFAM" id="SSF51445">
    <property type="entry name" value="(Trans)glycosidases"/>
    <property type="match status" value="1"/>
</dbReference>
<dbReference type="InterPro" id="IPR017853">
    <property type="entry name" value="GH"/>
</dbReference>
<keyword evidence="4" id="KW-1185">Reference proteome</keyword>
<dbReference type="GO" id="GO:0005975">
    <property type="term" value="P:carbohydrate metabolic process"/>
    <property type="evidence" value="ECO:0007669"/>
    <property type="project" value="InterPro"/>
</dbReference>
<sequence length="172" mass="19273">MFQQALDDELAVEGSFGTRSGNRTPMQWDQGENWGFSTASADQLYLPMPTDKTQPSVAAQQKHKESLFYRVKALIELRKSEPALGIEADYDILYAKKDQYPLIFTRKLDKEEILVVLNPSAEKQKVSIGIEASSRPKSLMGGGVKLKAQKGQTVVECEGRCYQIFKLRNVGI</sequence>
<evidence type="ECO:0000256" key="1">
    <source>
        <dbReference type="SAM" id="MobiDB-lite"/>
    </source>
</evidence>
<protein>
    <recommendedName>
        <fullName evidence="2">Glycosyl hydrolase family 13 catalytic domain-containing protein</fullName>
    </recommendedName>
</protein>
<dbReference type="AlphaFoldDB" id="A0AAN4W4I5"/>
<dbReference type="Gene3D" id="2.60.40.1180">
    <property type="entry name" value="Golgi alpha-mannosidase II"/>
    <property type="match status" value="1"/>
</dbReference>
<feature type="compositionally biased region" description="Polar residues" evidence="1">
    <location>
        <begin position="17"/>
        <end position="27"/>
    </location>
</feature>
<comment type="caution">
    <text evidence="3">The sequence shown here is derived from an EMBL/GenBank/DDBJ whole genome shotgun (WGS) entry which is preliminary data.</text>
</comment>
<dbReference type="Proteomes" id="UP001310022">
    <property type="component" value="Unassembled WGS sequence"/>
</dbReference>
<evidence type="ECO:0000259" key="2">
    <source>
        <dbReference type="Pfam" id="PF00128"/>
    </source>
</evidence>
<organism evidence="3 4">
    <name type="scientific">Persicobacter diffluens</name>
    <dbReference type="NCBI Taxonomy" id="981"/>
    <lineage>
        <taxon>Bacteria</taxon>
        <taxon>Pseudomonadati</taxon>
        <taxon>Bacteroidota</taxon>
        <taxon>Cytophagia</taxon>
        <taxon>Cytophagales</taxon>
        <taxon>Persicobacteraceae</taxon>
        <taxon>Persicobacter</taxon>
    </lineage>
</organism>
<dbReference type="RefSeq" id="WP_338239564.1">
    <property type="nucleotide sequence ID" value="NZ_BQKE01000005.1"/>
</dbReference>
<reference evidence="3 4" key="1">
    <citation type="submission" date="2021-12" db="EMBL/GenBank/DDBJ databases">
        <title>Genome sequencing of bacteria with rrn-lacking chromosome and rrn-plasmid.</title>
        <authorList>
            <person name="Anda M."/>
            <person name="Iwasaki W."/>
        </authorList>
    </citation>
    <scope>NUCLEOTIDE SEQUENCE [LARGE SCALE GENOMIC DNA]</scope>
    <source>
        <strain evidence="3 4">NBRC 15940</strain>
    </source>
</reference>
<accession>A0AAN4W4I5</accession>
<proteinExistence type="predicted"/>
<dbReference type="InterPro" id="IPR006047">
    <property type="entry name" value="GH13_cat_dom"/>
</dbReference>
<dbReference type="Gene3D" id="3.20.20.80">
    <property type="entry name" value="Glycosidases"/>
    <property type="match status" value="1"/>
</dbReference>
<evidence type="ECO:0000313" key="3">
    <source>
        <dbReference type="EMBL" id="GJM64503.1"/>
    </source>
</evidence>
<feature type="region of interest" description="Disordered" evidence="1">
    <location>
        <begin position="13"/>
        <end position="32"/>
    </location>
</feature>
<gene>
    <name evidence="3" type="ORF">PEDI_50550</name>
</gene>
<feature type="domain" description="Glycosyl hydrolase family 13 catalytic" evidence="2">
    <location>
        <begin position="19"/>
        <end position="84"/>
    </location>
</feature>